<evidence type="ECO:0000256" key="16">
    <source>
        <dbReference type="ARBA" id="ARBA00047415"/>
    </source>
</evidence>
<feature type="binding site" evidence="17">
    <location>
        <position position="12"/>
    </location>
    <ligand>
        <name>[4Fe-4S] cluster</name>
        <dbReference type="ChEBI" id="CHEBI:49883"/>
    </ligand>
</feature>
<feature type="binding site" evidence="17">
    <location>
        <position position="11"/>
    </location>
    <ligand>
        <name>[4Fe-4S] cluster</name>
        <dbReference type="ChEBI" id="CHEBI:49883"/>
    </ligand>
</feature>
<evidence type="ECO:0000256" key="10">
    <source>
        <dbReference type="ARBA" id="ARBA00023002"/>
    </source>
</evidence>
<evidence type="ECO:0000256" key="5">
    <source>
        <dbReference type="ARBA" id="ARBA00016895"/>
    </source>
</evidence>
<evidence type="ECO:0000256" key="15">
    <source>
        <dbReference type="ARBA" id="ARBA00031446"/>
    </source>
</evidence>
<feature type="disulfide bond" description="Redox-active" evidence="17">
    <location>
        <begin position="166"/>
        <end position="168"/>
    </location>
</feature>
<dbReference type="EC" id="1.17.99.6" evidence="4 17"/>
<comment type="pathway">
    <text evidence="2 17">tRNA modification; tRNA-queuosine biosynthesis.</text>
</comment>
<evidence type="ECO:0000256" key="7">
    <source>
        <dbReference type="ARBA" id="ARBA00022694"/>
    </source>
</evidence>
<evidence type="ECO:0000256" key="1">
    <source>
        <dbReference type="ARBA" id="ARBA00002268"/>
    </source>
</evidence>
<organism evidence="18">
    <name type="scientific">Thermosulfurimonas dismutans</name>
    <dbReference type="NCBI Taxonomy" id="999894"/>
    <lineage>
        <taxon>Bacteria</taxon>
        <taxon>Pseudomonadati</taxon>
        <taxon>Thermodesulfobacteriota</taxon>
        <taxon>Thermodesulfobacteria</taxon>
        <taxon>Thermodesulfobacteriales</taxon>
        <taxon>Thermodesulfobacteriaceae</taxon>
        <taxon>Thermosulfurimonas</taxon>
    </lineage>
</organism>
<dbReference type="Proteomes" id="UP000886043">
    <property type="component" value="Unassembled WGS sequence"/>
</dbReference>
<dbReference type="Pfam" id="PF02677">
    <property type="entry name" value="QueH"/>
    <property type="match status" value="1"/>
</dbReference>
<evidence type="ECO:0000256" key="13">
    <source>
        <dbReference type="ARBA" id="ARBA00023157"/>
    </source>
</evidence>
<dbReference type="GO" id="GO:0046872">
    <property type="term" value="F:metal ion binding"/>
    <property type="evidence" value="ECO:0007669"/>
    <property type="project" value="UniProtKB-KW"/>
</dbReference>
<dbReference type="PANTHER" id="PTHR36701">
    <property type="entry name" value="EPOXYQUEUOSINE REDUCTASE QUEH"/>
    <property type="match status" value="1"/>
</dbReference>
<feature type="binding site" evidence="17">
    <location>
        <position position="86"/>
    </location>
    <ligand>
        <name>[4Fe-4S] cluster</name>
        <dbReference type="ChEBI" id="CHEBI:49883"/>
    </ligand>
</feature>
<keyword evidence="14 17" id="KW-0676">Redox-active center</keyword>
<dbReference type="EMBL" id="DRMH01000070">
    <property type="protein sequence ID" value="HFC97845.1"/>
    <property type="molecule type" value="Genomic_DNA"/>
</dbReference>
<keyword evidence="11 17" id="KW-0408">Iron</keyword>
<evidence type="ECO:0000256" key="8">
    <source>
        <dbReference type="ARBA" id="ARBA00022723"/>
    </source>
</evidence>
<accession>A0A7C3H4K8</accession>
<evidence type="ECO:0000256" key="11">
    <source>
        <dbReference type="ARBA" id="ARBA00023004"/>
    </source>
</evidence>
<dbReference type="HAMAP" id="MF_02089">
    <property type="entry name" value="QueH"/>
    <property type="match status" value="1"/>
</dbReference>
<keyword evidence="12 17" id="KW-0411">Iron-sulfur</keyword>
<keyword evidence="6 17" id="KW-0004">4Fe-4S</keyword>
<evidence type="ECO:0000256" key="4">
    <source>
        <dbReference type="ARBA" id="ARBA00012622"/>
    </source>
</evidence>
<comment type="catalytic activity">
    <reaction evidence="16 17">
        <text>epoxyqueuosine(34) in tRNA + AH2 = queuosine(34) in tRNA + A + H2O</text>
        <dbReference type="Rhea" id="RHEA:32159"/>
        <dbReference type="Rhea" id="RHEA-COMP:18571"/>
        <dbReference type="Rhea" id="RHEA-COMP:18582"/>
        <dbReference type="ChEBI" id="CHEBI:13193"/>
        <dbReference type="ChEBI" id="CHEBI:15377"/>
        <dbReference type="ChEBI" id="CHEBI:17499"/>
        <dbReference type="ChEBI" id="CHEBI:194431"/>
        <dbReference type="ChEBI" id="CHEBI:194443"/>
        <dbReference type="EC" id="1.17.99.6"/>
    </reaction>
</comment>
<evidence type="ECO:0000256" key="6">
    <source>
        <dbReference type="ARBA" id="ARBA00022485"/>
    </source>
</evidence>
<dbReference type="InterPro" id="IPR003828">
    <property type="entry name" value="QueH"/>
</dbReference>
<gene>
    <name evidence="17" type="primary">queH</name>
    <name evidence="18" type="ORF">ENJ40_05240</name>
</gene>
<dbReference type="AlphaFoldDB" id="A0A7C3H4K8"/>
<comment type="function">
    <text evidence="1 17">Catalyzes the conversion of epoxyqueuosine (oQ) to queuosine (Q), which is a hypermodified base found in the wobble positions of tRNA(Asp), tRNA(Asn), tRNA(His) and tRNA(Tyr).</text>
</comment>
<keyword evidence="10 17" id="KW-0560">Oxidoreductase</keyword>
<keyword evidence="7 17" id="KW-0819">tRNA processing</keyword>
<evidence type="ECO:0000256" key="12">
    <source>
        <dbReference type="ARBA" id="ARBA00023014"/>
    </source>
</evidence>
<evidence type="ECO:0000313" key="18">
    <source>
        <dbReference type="EMBL" id="HFC97845.1"/>
    </source>
</evidence>
<evidence type="ECO:0000256" key="17">
    <source>
        <dbReference type="HAMAP-Rule" id="MF_02089"/>
    </source>
</evidence>
<dbReference type="UniPathway" id="UPA00392"/>
<dbReference type="PANTHER" id="PTHR36701:SF1">
    <property type="entry name" value="EPOXYQUEUOSINE REDUCTASE QUEH"/>
    <property type="match status" value="1"/>
</dbReference>
<comment type="similarity">
    <text evidence="3 17">Belongs to the QueH family.</text>
</comment>
<keyword evidence="8 17" id="KW-0479">Metal-binding</keyword>
<proteinExistence type="inferred from homology"/>
<dbReference type="GO" id="GO:0052693">
    <property type="term" value="F:epoxyqueuosine reductase activity"/>
    <property type="evidence" value="ECO:0007669"/>
    <property type="project" value="UniProtKB-UniRule"/>
</dbReference>
<evidence type="ECO:0000256" key="14">
    <source>
        <dbReference type="ARBA" id="ARBA00023284"/>
    </source>
</evidence>
<reference evidence="18" key="1">
    <citation type="journal article" date="2020" name="mSystems">
        <title>Genome- and Community-Level Interaction Insights into Carbon Utilization and Element Cycling Functions of Hydrothermarchaeota in Hydrothermal Sediment.</title>
        <authorList>
            <person name="Zhou Z."/>
            <person name="Liu Y."/>
            <person name="Xu W."/>
            <person name="Pan J."/>
            <person name="Luo Z.H."/>
            <person name="Li M."/>
        </authorList>
    </citation>
    <scope>NUCLEOTIDE SEQUENCE [LARGE SCALE GENOMIC DNA]</scope>
    <source>
        <strain evidence="18">HyVt-483</strain>
    </source>
</reference>
<evidence type="ECO:0000256" key="9">
    <source>
        <dbReference type="ARBA" id="ARBA00022785"/>
    </source>
</evidence>
<keyword evidence="9 17" id="KW-0671">Queuosine biosynthesis</keyword>
<dbReference type="GO" id="GO:0008616">
    <property type="term" value="P:tRNA queuosine(34) biosynthetic process"/>
    <property type="evidence" value="ECO:0007669"/>
    <property type="project" value="UniProtKB-UniRule"/>
</dbReference>
<name>A0A7C3H4K8_9BACT</name>
<protein>
    <recommendedName>
        <fullName evidence="5 17">Epoxyqueuosine reductase QueH</fullName>
        <ecNumber evidence="4 17">1.17.99.6</ecNumber>
    </recommendedName>
    <alternativeName>
        <fullName evidence="15 17">Queuosine biosynthesis protein QueH</fullName>
    </alternativeName>
</protein>
<feature type="binding site" evidence="17">
    <location>
        <position position="89"/>
    </location>
    <ligand>
        <name>[4Fe-4S] cluster</name>
        <dbReference type="ChEBI" id="CHEBI:49883"/>
    </ligand>
</feature>
<evidence type="ECO:0000256" key="2">
    <source>
        <dbReference type="ARBA" id="ARBA00004691"/>
    </source>
</evidence>
<sequence length="186" mass="22587">MRRGKLLLHTCCGPCTLYPLRVLREEGLEPVGFFFNPNIHPYREFRKRMGALREVAERRHLEVIWHRDYGLRNFLREVVFREEDRCEVCYYLRLRETAALARKEGYPVFSTTLLYSPFQQHELIRDIGETLARRFGLSFLYRDFREGYGEGQREAREMGIYRQPYCGCIFSEEERYDKKLRRRRRA</sequence>
<keyword evidence="13 17" id="KW-1015">Disulfide bond</keyword>
<dbReference type="GO" id="GO:0051539">
    <property type="term" value="F:4 iron, 4 sulfur cluster binding"/>
    <property type="evidence" value="ECO:0007669"/>
    <property type="project" value="UniProtKB-UniRule"/>
</dbReference>
<evidence type="ECO:0000256" key="3">
    <source>
        <dbReference type="ARBA" id="ARBA00008207"/>
    </source>
</evidence>
<comment type="caution">
    <text evidence="18">The sequence shown here is derived from an EMBL/GenBank/DDBJ whole genome shotgun (WGS) entry which is preliminary data.</text>
</comment>